<organism evidence="1 2">
    <name type="scientific">Maribacter polysiphoniae</name>
    <dbReference type="NCBI Taxonomy" id="429344"/>
    <lineage>
        <taxon>Bacteria</taxon>
        <taxon>Pseudomonadati</taxon>
        <taxon>Bacteroidota</taxon>
        <taxon>Flavobacteriia</taxon>
        <taxon>Flavobacteriales</taxon>
        <taxon>Flavobacteriaceae</taxon>
        <taxon>Maribacter</taxon>
    </lineage>
</organism>
<dbReference type="Proteomes" id="UP000245667">
    <property type="component" value="Unassembled WGS sequence"/>
</dbReference>
<evidence type="ECO:0000313" key="1">
    <source>
        <dbReference type="EMBL" id="PWK24226.1"/>
    </source>
</evidence>
<sequence length="69" mass="8140">MEIIGDSFLEIEEVIMYLSIKMSYKRSINENTKKDQGWDTLTEAIALRLNSPVKFAVFWNTYCYLLQLN</sequence>
<dbReference type="EMBL" id="QGGQ01000003">
    <property type="protein sequence ID" value="PWK24226.1"/>
    <property type="molecule type" value="Genomic_DNA"/>
</dbReference>
<accession>A0A316E2F6</accession>
<name>A0A316E2F6_9FLAO</name>
<proteinExistence type="predicted"/>
<dbReference type="AlphaFoldDB" id="A0A316E2F6"/>
<protein>
    <submittedName>
        <fullName evidence="1">Uncharacterized protein</fullName>
    </submittedName>
</protein>
<evidence type="ECO:0000313" key="2">
    <source>
        <dbReference type="Proteomes" id="UP000245667"/>
    </source>
</evidence>
<comment type="caution">
    <text evidence="1">The sequence shown here is derived from an EMBL/GenBank/DDBJ whole genome shotgun (WGS) entry which is preliminary data.</text>
</comment>
<gene>
    <name evidence="1" type="ORF">LX92_01813</name>
</gene>
<reference evidence="1 2" key="1">
    <citation type="submission" date="2018-05" db="EMBL/GenBank/DDBJ databases">
        <title>Genomic Encyclopedia of Archaeal and Bacterial Type Strains, Phase II (KMG-II): from individual species to whole genera.</title>
        <authorList>
            <person name="Goeker M."/>
        </authorList>
    </citation>
    <scope>NUCLEOTIDE SEQUENCE [LARGE SCALE GENOMIC DNA]</scope>
    <source>
        <strain evidence="1 2">DSM 23514</strain>
    </source>
</reference>